<keyword evidence="3" id="KW-1185">Reference proteome</keyword>
<feature type="region of interest" description="Disordered" evidence="1">
    <location>
        <begin position="92"/>
        <end position="120"/>
    </location>
</feature>
<evidence type="ECO:0000256" key="2">
    <source>
        <dbReference type="SAM" id="Phobius"/>
    </source>
</evidence>
<sequence length="120" mass="13560">MYCESMAKNQETYDVAYSPMCFSLRSIIFKSSTTRSITLFDDELCFWGSVVAMAFCLVQAYTGRMLEHIELERRKESNVQMEIGEADVEEYSKNASLGDESKEKAGVLPSPQVTIQPPPQ</sequence>
<keyword evidence="2" id="KW-1133">Transmembrane helix</keyword>
<evidence type="ECO:0000256" key="1">
    <source>
        <dbReference type="SAM" id="MobiDB-lite"/>
    </source>
</evidence>
<reference evidence="4" key="1">
    <citation type="submission" date="2016-11" db="UniProtKB">
        <authorList>
            <consortium name="WormBaseParasite"/>
        </authorList>
    </citation>
    <scope>IDENTIFICATION</scope>
</reference>
<evidence type="ECO:0000313" key="4">
    <source>
        <dbReference type="WBParaSite" id="L893_g12676.t1"/>
    </source>
</evidence>
<name>A0A1I7Y5E9_9BILA</name>
<proteinExistence type="predicted"/>
<organism evidence="3 4">
    <name type="scientific">Steinernema glaseri</name>
    <dbReference type="NCBI Taxonomy" id="37863"/>
    <lineage>
        <taxon>Eukaryota</taxon>
        <taxon>Metazoa</taxon>
        <taxon>Ecdysozoa</taxon>
        <taxon>Nematoda</taxon>
        <taxon>Chromadorea</taxon>
        <taxon>Rhabditida</taxon>
        <taxon>Tylenchina</taxon>
        <taxon>Panagrolaimomorpha</taxon>
        <taxon>Strongyloidoidea</taxon>
        <taxon>Steinernematidae</taxon>
        <taxon>Steinernema</taxon>
    </lineage>
</organism>
<dbReference type="WBParaSite" id="L893_g12676.t1">
    <property type="protein sequence ID" value="L893_g12676.t1"/>
    <property type="gene ID" value="L893_g12676"/>
</dbReference>
<keyword evidence="2" id="KW-0812">Transmembrane</keyword>
<keyword evidence="2" id="KW-0472">Membrane</keyword>
<protein>
    <submittedName>
        <fullName evidence="4">Copper transporter</fullName>
    </submittedName>
</protein>
<feature type="compositionally biased region" description="Polar residues" evidence="1">
    <location>
        <begin position="111"/>
        <end position="120"/>
    </location>
</feature>
<dbReference type="AlphaFoldDB" id="A0A1I7Y5E9"/>
<evidence type="ECO:0000313" key="3">
    <source>
        <dbReference type="Proteomes" id="UP000095287"/>
    </source>
</evidence>
<feature type="transmembrane region" description="Helical" evidence="2">
    <location>
        <begin position="46"/>
        <end position="66"/>
    </location>
</feature>
<dbReference type="Proteomes" id="UP000095287">
    <property type="component" value="Unplaced"/>
</dbReference>
<accession>A0A1I7Y5E9</accession>